<reference evidence="1" key="1">
    <citation type="submission" date="2023-04" db="EMBL/GenBank/DDBJ databases">
        <title>Phytophthora fragariaefolia NBRC 109709.</title>
        <authorList>
            <person name="Ichikawa N."/>
            <person name="Sato H."/>
            <person name="Tonouchi N."/>
        </authorList>
    </citation>
    <scope>NUCLEOTIDE SEQUENCE</scope>
    <source>
        <strain evidence="1">NBRC 109709</strain>
    </source>
</reference>
<name>A0A9W7CQH7_9STRA</name>
<organism evidence="1 2">
    <name type="scientific">Phytophthora fragariaefolia</name>
    <dbReference type="NCBI Taxonomy" id="1490495"/>
    <lineage>
        <taxon>Eukaryota</taxon>
        <taxon>Sar</taxon>
        <taxon>Stramenopiles</taxon>
        <taxon>Oomycota</taxon>
        <taxon>Peronosporomycetes</taxon>
        <taxon>Peronosporales</taxon>
        <taxon>Peronosporaceae</taxon>
        <taxon>Phytophthora</taxon>
    </lineage>
</organism>
<accession>A0A9W7CQH7</accession>
<dbReference type="Proteomes" id="UP001165121">
    <property type="component" value="Unassembled WGS sequence"/>
</dbReference>
<evidence type="ECO:0000313" key="1">
    <source>
        <dbReference type="EMBL" id="GMF36389.1"/>
    </source>
</evidence>
<protein>
    <submittedName>
        <fullName evidence="1">Unnamed protein product</fullName>
    </submittedName>
</protein>
<keyword evidence="2" id="KW-1185">Reference proteome</keyword>
<gene>
    <name evidence="1" type="ORF">Pfra01_000989600</name>
</gene>
<dbReference type="AlphaFoldDB" id="A0A9W7CQH7"/>
<sequence>MGASKEDRTKSPARPHLNSVFIVKEDMSSSTVRRLRKQIKKLSGPNGGQILRRDNKQPTNKEDAIRLCQVRERIPPEGGTVLLEGVLSVPFCGDSGATMSSMSEITYMRLKEECPDVECVEFEVSIPCMTVGGEVEVNRAVNVHMTLRTAAGPVSIGSPVQGLIVPGELEKFLIGKEVLASLGIDVDRDLEVLASQRHSDGPDEFGEPDVGAAPELGDELEKLVRELVTRAGRKVFRQNIWTSSHAFDNLHGSSGAKKLYGVWHLWSDLHDCLVSTLQI</sequence>
<comment type="caution">
    <text evidence="1">The sequence shown here is derived from an EMBL/GenBank/DDBJ whole genome shotgun (WGS) entry which is preliminary data.</text>
</comment>
<dbReference type="EMBL" id="BSXT01000940">
    <property type="protein sequence ID" value="GMF36389.1"/>
    <property type="molecule type" value="Genomic_DNA"/>
</dbReference>
<dbReference type="Gene3D" id="2.40.70.10">
    <property type="entry name" value="Acid Proteases"/>
    <property type="match status" value="1"/>
</dbReference>
<evidence type="ECO:0000313" key="2">
    <source>
        <dbReference type="Proteomes" id="UP001165121"/>
    </source>
</evidence>
<dbReference type="InterPro" id="IPR021109">
    <property type="entry name" value="Peptidase_aspartic_dom_sf"/>
</dbReference>
<dbReference type="OrthoDB" id="166697at2759"/>
<proteinExistence type="predicted"/>